<gene>
    <name evidence="4" type="ORF">GBZ86_13890</name>
</gene>
<dbReference type="SUPFAM" id="SSF49723">
    <property type="entry name" value="Lipase/lipooxygenase domain (PLAT/LH2 domain)"/>
    <property type="match status" value="1"/>
</dbReference>
<dbReference type="InterPro" id="IPR008947">
    <property type="entry name" value="PLipase_C/P1_nuclease_dom_sf"/>
</dbReference>
<dbReference type="PROSITE" id="PS50095">
    <property type="entry name" value="PLAT"/>
    <property type="match status" value="1"/>
</dbReference>
<dbReference type="PANTHER" id="PTHR31718:SF60">
    <property type="entry name" value="LIPOXYGENASE HOMOLOGY DOMAIN-CONTAINING PROTEIN 1"/>
    <property type="match status" value="1"/>
</dbReference>
<dbReference type="Gene3D" id="2.60.60.20">
    <property type="entry name" value="PLAT/LH2 domain"/>
    <property type="match status" value="1"/>
</dbReference>
<dbReference type="RefSeq" id="WP_152891634.1">
    <property type="nucleotide sequence ID" value="NZ_WHJC01000329.1"/>
</dbReference>
<keyword evidence="2" id="KW-0732">Signal</keyword>
<comment type="caution">
    <text evidence="4">The sequence shown here is derived from an EMBL/GenBank/DDBJ whole genome shotgun (WGS) entry which is preliminary data.</text>
</comment>
<dbReference type="OrthoDB" id="9810528at2"/>
<comment type="caution">
    <text evidence="1">Lacks conserved residue(s) required for the propagation of feature annotation.</text>
</comment>
<feature type="signal peptide" evidence="2">
    <location>
        <begin position="1"/>
        <end position="26"/>
    </location>
</feature>
<dbReference type="GO" id="GO:0016788">
    <property type="term" value="F:hydrolase activity, acting on ester bonds"/>
    <property type="evidence" value="ECO:0007669"/>
    <property type="project" value="InterPro"/>
</dbReference>
<accession>A0A6I1MRK3</accession>
<name>A0A6I1MRK3_9CLOT</name>
<dbReference type="EMBL" id="WHJC01000329">
    <property type="protein sequence ID" value="MPQ44827.1"/>
    <property type="molecule type" value="Genomic_DNA"/>
</dbReference>
<dbReference type="InterPro" id="IPR036392">
    <property type="entry name" value="PLAT/LH2_dom_sf"/>
</dbReference>
<proteinExistence type="predicted"/>
<dbReference type="SUPFAM" id="SSF48537">
    <property type="entry name" value="Phospholipase C/P1 nuclease"/>
    <property type="match status" value="1"/>
</dbReference>
<organism evidence="4 5">
    <name type="scientific">Clostridium tarantellae</name>
    <dbReference type="NCBI Taxonomy" id="39493"/>
    <lineage>
        <taxon>Bacteria</taxon>
        <taxon>Bacillati</taxon>
        <taxon>Bacillota</taxon>
        <taxon>Clostridia</taxon>
        <taxon>Eubacteriales</taxon>
        <taxon>Clostridiaceae</taxon>
        <taxon>Clostridium</taxon>
    </lineage>
</organism>
<dbReference type="Pfam" id="PF00882">
    <property type="entry name" value="Zn_dep_PLPC"/>
    <property type="match status" value="1"/>
</dbReference>
<protein>
    <submittedName>
        <fullName evidence="4">Phospholipase</fullName>
    </submittedName>
</protein>
<evidence type="ECO:0000256" key="1">
    <source>
        <dbReference type="PROSITE-ProRule" id="PRU00152"/>
    </source>
</evidence>
<feature type="chain" id="PRO_5026003623" evidence="2">
    <location>
        <begin position="27"/>
        <end position="412"/>
    </location>
</feature>
<evidence type="ECO:0000259" key="3">
    <source>
        <dbReference type="PROSITE" id="PS50095"/>
    </source>
</evidence>
<feature type="domain" description="PLAT" evidence="3">
    <location>
        <begin position="290"/>
        <end position="410"/>
    </location>
</feature>
<evidence type="ECO:0000256" key="2">
    <source>
        <dbReference type="SAM" id="SignalP"/>
    </source>
</evidence>
<dbReference type="Proteomes" id="UP000430345">
    <property type="component" value="Unassembled WGS sequence"/>
</dbReference>
<reference evidence="4 5" key="1">
    <citation type="submission" date="2019-10" db="EMBL/GenBank/DDBJ databases">
        <title>The Genome Sequence of Clostridium tarantellae Isolated from Fish Brain.</title>
        <authorList>
            <person name="Bano L."/>
            <person name="Kiel M."/>
            <person name="Sales G."/>
            <person name="Doxey A.C."/>
            <person name="Mansfield M.J."/>
            <person name="Schiavone M."/>
            <person name="Rossetto O."/>
            <person name="Pirazzini M."/>
            <person name="Dobrindt U."/>
            <person name="Montecucco C."/>
        </authorList>
    </citation>
    <scope>NUCLEOTIDE SEQUENCE [LARGE SCALE GENOMIC DNA]</scope>
    <source>
        <strain evidence="4 5">DSM 3997</strain>
    </source>
</reference>
<dbReference type="InterPro" id="IPR001024">
    <property type="entry name" value="PLAT/LH2_dom"/>
</dbReference>
<dbReference type="Pfam" id="PF01477">
    <property type="entry name" value="PLAT"/>
    <property type="match status" value="1"/>
</dbReference>
<evidence type="ECO:0000313" key="5">
    <source>
        <dbReference type="Proteomes" id="UP000430345"/>
    </source>
</evidence>
<dbReference type="AlphaFoldDB" id="A0A6I1MRK3"/>
<dbReference type="PANTHER" id="PTHR31718">
    <property type="entry name" value="PLAT DOMAIN-CONTAINING PROTEIN"/>
    <property type="match status" value="1"/>
</dbReference>
<dbReference type="InterPro" id="IPR029002">
    <property type="entry name" value="PLPC/GPLD1"/>
</dbReference>
<evidence type="ECO:0000313" key="4">
    <source>
        <dbReference type="EMBL" id="MPQ44827.1"/>
    </source>
</evidence>
<sequence>MKKRKISIFLSATFLTLCFNGITAKAFQPVSHCMLIQSVANSLPENSLIAKSIKKYPKIANWGANAPDLGYLQPGQALERAPWADRYHYYKVGSFAKEQLKEALNSKDMKKISFAAGWVSHITGDLNCHGKFVNPECGVYMANESSRPLHKKLEHSAESFVFSNIIGNDSNSFNSTNISSKFDNYDEIPFDMINKISQKVYGQNPSETEEKLWCKALLVGLKTGVGYTYENLDASENTLSQNNRKERLEEAFKSAKEDCIKLLSEAENDNYSSFTDRWNLDVGGSDSPISSLTITVETGKNIGAGTDDNVYLCFKLKNGSIKEWELDKKNYNDFERGDSDEYYLYINDINIHPEDIVKTYIDKRGSNSIASDWYLKEVKLDVNGIDVINKTINKWINTKNNSEELKVNWNNV</sequence>
<keyword evidence="5" id="KW-1185">Reference proteome</keyword>